<proteinExistence type="inferred from homology"/>
<name>A0A0L0P2R3_CANAR</name>
<comment type="caution">
    <text evidence="11">The sequence shown here is derived from an EMBL/GenBank/DDBJ whole genome shotgun (WGS) entry which is preliminary data.</text>
</comment>
<evidence type="ECO:0000256" key="7">
    <source>
        <dbReference type="ARBA" id="ARBA00040376"/>
    </source>
</evidence>
<keyword evidence="4" id="KW-0539">Nucleus</keyword>
<comment type="subcellular location">
    <subcellularLocation>
        <location evidence="1">Nucleus</location>
        <location evidence="1">Nucleolus</location>
    </subcellularLocation>
</comment>
<protein>
    <recommendedName>
        <fullName evidence="7">Protein PXR1</fullName>
    </recommendedName>
    <alternativeName>
        <fullName evidence="8">PinX1-related protein 1</fullName>
    </alternativeName>
    <alternativeName>
        <fullName evidence="6">Protein pxr1</fullName>
    </alternativeName>
</protein>
<dbReference type="GO" id="GO:0005730">
    <property type="term" value="C:nucleolus"/>
    <property type="evidence" value="ECO:0007669"/>
    <property type="project" value="UniProtKB-SubCell"/>
</dbReference>
<keyword evidence="2" id="KW-0690">Ribosome biogenesis</keyword>
<evidence type="ECO:0000259" key="10">
    <source>
        <dbReference type="PROSITE" id="PS50174"/>
    </source>
</evidence>
<dbReference type="PROSITE" id="PS50174">
    <property type="entry name" value="G_PATCH"/>
    <property type="match status" value="1"/>
</dbReference>
<evidence type="ECO:0000313" key="11">
    <source>
        <dbReference type="EMBL" id="KNE00331.1"/>
    </source>
</evidence>
<dbReference type="InterPro" id="IPR000467">
    <property type="entry name" value="G_patch_dom"/>
</dbReference>
<evidence type="ECO:0000256" key="3">
    <source>
        <dbReference type="ARBA" id="ARBA00022552"/>
    </source>
</evidence>
<dbReference type="Proteomes" id="UP000037122">
    <property type="component" value="Unassembled WGS sequence"/>
</dbReference>
<keyword evidence="3" id="KW-0698">rRNA processing</keyword>
<gene>
    <name evidence="11" type="ORF">QG37_02884</name>
</gene>
<dbReference type="VEuPathDB" id="FungiDB:CJI96_0003182"/>
<dbReference type="VEuPathDB" id="FungiDB:CJI97_000935"/>
<evidence type="ECO:0000256" key="1">
    <source>
        <dbReference type="ARBA" id="ARBA00004604"/>
    </source>
</evidence>
<dbReference type="AlphaFoldDB" id="A0A0L0P2R3"/>
<dbReference type="VEuPathDB" id="FungiDB:CJJ09_002876"/>
<evidence type="ECO:0000256" key="2">
    <source>
        <dbReference type="ARBA" id="ARBA00022517"/>
    </source>
</evidence>
<feature type="region of interest" description="Disordered" evidence="9">
    <location>
        <begin position="144"/>
        <end position="269"/>
    </location>
</feature>
<dbReference type="SMART" id="SM00443">
    <property type="entry name" value="G_patch"/>
    <property type="match status" value="1"/>
</dbReference>
<dbReference type="GO" id="GO:0006364">
    <property type="term" value="P:rRNA processing"/>
    <property type="evidence" value="ECO:0007669"/>
    <property type="project" value="UniProtKB-KW"/>
</dbReference>
<accession>A0A0L0P2R3</accession>
<dbReference type="PANTHER" id="PTHR23149:SF31">
    <property type="entry name" value="PROTEIN PXR1"/>
    <property type="match status" value="1"/>
</dbReference>
<dbReference type="VEuPathDB" id="FungiDB:QG37_02884"/>
<dbReference type="InterPro" id="IPR050656">
    <property type="entry name" value="PINX1"/>
</dbReference>
<organism evidence="11 12">
    <name type="scientific">Candidozyma auris</name>
    <name type="common">Yeast</name>
    <name type="synonym">Candida auris</name>
    <dbReference type="NCBI Taxonomy" id="498019"/>
    <lineage>
        <taxon>Eukaryota</taxon>
        <taxon>Fungi</taxon>
        <taxon>Dikarya</taxon>
        <taxon>Ascomycota</taxon>
        <taxon>Saccharomycotina</taxon>
        <taxon>Pichiomycetes</taxon>
        <taxon>Metschnikowiaceae</taxon>
        <taxon>Candidozyma</taxon>
    </lineage>
</organism>
<dbReference type="VEuPathDB" id="FungiDB:CJJ07_000646"/>
<feature type="compositionally biased region" description="Basic and acidic residues" evidence="9">
    <location>
        <begin position="257"/>
        <end position="269"/>
    </location>
</feature>
<dbReference type="EMBL" id="LGST01000019">
    <property type="protein sequence ID" value="KNE00331.1"/>
    <property type="molecule type" value="Genomic_DNA"/>
</dbReference>
<feature type="compositionally biased region" description="Basic and acidic residues" evidence="9">
    <location>
        <begin position="152"/>
        <end position="234"/>
    </location>
</feature>
<evidence type="ECO:0000256" key="4">
    <source>
        <dbReference type="ARBA" id="ARBA00023242"/>
    </source>
</evidence>
<comment type="similarity">
    <text evidence="5">Belongs to the PINX1 family.</text>
</comment>
<dbReference type="PANTHER" id="PTHR23149">
    <property type="entry name" value="G PATCH DOMAIN CONTAINING PROTEIN"/>
    <property type="match status" value="1"/>
</dbReference>
<dbReference type="Pfam" id="PF01585">
    <property type="entry name" value="G-patch"/>
    <property type="match status" value="1"/>
</dbReference>
<reference evidence="12" key="1">
    <citation type="journal article" date="2015" name="BMC Genomics">
        <title>Draft genome of a commonly misdiagnosed multidrug resistant pathogen Candida auris.</title>
        <authorList>
            <person name="Chatterjee S."/>
            <person name="Alampalli S.V."/>
            <person name="Nageshan R.K."/>
            <person name="Chettiar S.T."/>
            <person name="Joshi S."/>
            <person name="Tatu U.S."/>
        </authorList>
    </citation>
    <scope>NUCLEOTIDE SEQUENCE [LARGE SCALE GENOMIC DNA]</scope>
    <source>
        <strain evidence="12">6684</strain>
    </source>
</reference>
<evidence type="ECO:0000256" key="8">
    <source>
        <dbReference type="ARBA" id="ARBA00041961"/>
    </source>
</evidence>
<feature type="compositionally biased region" description="Basic residues" evidence="9">
    <location>
        <begin position="235"/>
        <end position="249"/>
    </location>
</feature>
<evidence type="ECO:0000256" key="6">
    <source>
        <dbReference type="ARBA" id="ARBA00040137"/>
    </source>
</evidence>
<evidence type="ECO:0000256" key="5">
    <source>
        <dbReference type="ARBA" id="ARBA00038007"/>
    </source>
</evidence>
<dbReference type="GO" id="GO:0003676">
    <property type="term" value="F:nucleic acid binding"/>
    <property type="evidence" value="ECO:0007669"/>
    <property type="project" value="InterPro"/>
</dbReference>
<evidence type="ECO:0000256" key="9">
    <source>
        <dbReference type="SAM" id="MobiDB-lite"/>
    </source>
</evidence>
<feature type="domain" description="G-patch" evidence="10">
    <location>
        <begin position="25"/>
        <end position="71"/>
    </location>
</feature>
<evidence type="ECO:0000313" key="12">
    <source>
        <dbReference type="Proteomes" id="UP000037122"/>
    </source>
</evidence>
<sequence length="306" mass="35320">MGLAGVKVKQRFGLDPRNTNWSNDTDRFGHQYLEKMGWKPGKGLGLVEHAMTSHVKVSIKTDNTGLGSKLAKKKKNDEFDSGECAGLDVFQRILGRLNGKEEQINNELERQRKENIINGKWGMHFVKGDTLKSTWDADCKKLISGQSRKRSRSDPDSDSCDSKRSRKEKKESKKEKKKVNTDKKSKKEKTKKEDKSEKKEKSEKKLKTKESSKMVKSDKKEKKSKLKSEEEDSKRLKKDRKSKEKKLKKDKSEDIEEVTRESMLKPREEVKQEIATRLSARAKWIKQKRASVMDAKALNEIFMVAN</sequence>
<dbReference type="VEuPathDB" id="FungiDB:B9J08_000917"/>